<evidence type="ECO:0000256" key="3">
    <source>
        <dbReference type="ARBA" id="ARBA00022695"/>
    </source>
</evidence>
<dbReference type="InterPro" id="IPR043502">
    <property type="entry name" value="DNA/RNA_pol_sf"/>
</dbReference>
<dbReference type="PRINTS" id="PR00914">
    <property type="entry name" value="LVIRUSRNAPOL"/>
</dbReference>
<proteinExistence type="predicted"/>
<keyword evidence="1" id="KW-0696">RNA-directed RNA polymerase</keyword>
<dbReference type="InterPro" id="IPR001205">
    <property type="entry name" value="RNA-dir_pol_C"/>
</dbReference>
<evidence type="ECO:0000256" key="1">
    <source>
        <dbReference type="ARBA" id="ARBA00022484"/>
    </source>
</evidence>
<dbReference type="GO" id="GO:0006351">
    <property type="term" value="P:DNA-templated transcription"/>
    <property type="evidence" value="ECO:0007669"/>
    <property type="project" value="InterPro"/>
</dbReference>
<keyword evidence="3" id="KW-0548">Nucleotidyltransferase</keyword>
<dbReference type="Pfam" id="PF00680">
    <property type="entry name" value="RdRP_1"/>
    <property type="match status" value="1"/>
</dbReference>
<evidence type="ECO:0000313" key="8">
    <source>
        <dbReference type="EMBL" id="QJI53811.1"/>
    </source>
</evidence>
<feature type="domain" description="RNA-directed RNA polymerase C-terminal" evidence="7">
    <location>
        <begin position="38"/>
        <end position="258"/>
    </location>
</feature>
<evidence type="ECO:0000256" key="4">
    <source>
        <dbReference type="ARBA" id="ARBA00022741"/>
    </source>
</evidence>
<evidence type="ECO:0000256" key="5">
    <source>
        <dbReference type="ARBA" id="ARBA00022953"/>
    </source>
</evidence>
<dbReference type="InterPro" id="IPR001795">
    <property type="entry name" value="RNA-dir_pol_luteovirus"/>
</dbReference>
<name>A0A6M3YPY3_9VIRU</name>
<evidence type="ECO:0000256" key="6">
    <source>
        <dbReference type="ARBA" id="ARBA00048744"/>
    </source>
</evidence>
<organism evidence="8">
    <name type="scientific">Solemoviridae sp</name>
    <dbReference type="NCBI Taxonomy" id="2715208"/>
    <lineage>
        <taxon>Viruses</taxon>
        <taxon>Riboviria</taxon>
        <taxon>Orthornavirae</taxon>
        <taxon>Pisuviricota</taxon>
        <taxon>Pisoniviricetes</taxon>
        <taxon>Sobelivirales</taxon>
        <taxon>Solemoviridae</taxon>
    </lineage>
</organism>
<keyword evidence="4" id="KW-0547">Nucleotide-binding</keyword>
<dbReference type="GO" id="GO:0003723">
    <property type="term" value="F:RNA binding"/>
    <property type="evidence" value="ECO:0007669"/>
    <property type="project" value="InterPro"/>
</dbReference>
<protein>
    <recommendedName>
        <fullName evidence="7">RNA-directed RNA polymerase C-terminal domain-containing protein</fullName>
    </recommendedName>
</protein>
<accession>A0A6M3YPY3</accession>
<keyword evidence="2" id="KW-0808">Transferase</keyword>
<evidence type="ECO:0000256" key="2">
    <source>
        <dbReference type="ARBA" id="ARBA00022679"/>
    </source>
</evidence>
<dbReference type="EMBL" id="MT138164">
    <property type="protein sequence ID" value="QJI53811.1"/>
    <property type="molecule type" value="Genomic_RNA"/>
</dbReference>
<reference evidence="8" key="1">
    <citation type="submission" date="2020-01" db="EMBL/GenBank/DDBJ databases">
        <title>Viral genomes from wild and zoo birds in China.</title>
        <authorList>
            <person name="Lu J."/>
            <person name="Shan T."/>
            <person name="Yang S."/>
            <person name="Zhang W."/>
        </authorList>
    </citation>
    <scope>NUCLEOTIDE SEQUENCE</scope>
    <source>
        <strain evidence="8">Bsk136shi09</strain>
    </source>
</reference>
<evidence type="ECO:0000259" key="7">
    <source>
        <dbReference type="Pfam" id="PF00680"/>
    </source>
</evidence>
<keyword evidence="5" id="KW-0693">Viral RNA replication</keyword>
<dbReference type="GO" id="GO:0003968">
    <property type="term" value="F:RNA-directed RNA polymerase activity"/>
    <property type="evidence" value="ECO:0007669"/>
    <property type="project" value="UniProtKB-KW"/>
</dbReference>
<dbReference type="GO" id="GO:0000166">
    <property type="term" value="F:nucleotide binding"/>
    <property type="evidence" value="ECO:0007669"/>
    <property type="project" value="UniProtKB-KW"/>
</dbReference>
<dbReference type="SUPFAM" id="SSF56672">
    <property type="entry name" value="DNA/RNA polymerases"/>
    <property type="match status" value="1"/>
</dbReference>
<sequence length="390" mass="45965">MTSAAKPDLQQREKVLELMEEWYSPVRWILPNDWFSKERYLKVLNRLDKQSSPGYPYCRQAQTIGAWLKYENLEYDPIQVELLWMDVKMVFEGSDDLVMRTFIKQEPHKEAKALEGRWRLIMAFPLNYQVFWHLLFDYQNDLEIRKATSIPSQQGIWLHGGAWKTHLFRWRQMRYDVGLDKSAWDWTYPDWLLEWDLEFRYRMGHGARMDEWYEHAKRQWNLAFGVGAKFISTNGWLLEQKVPGIMKSGSVVTISSNSHAQAMLHALVCLDEGVDPWPYPACCGDDTLQRLDQASIPGYLKYGVVVKSASEGLEFMGHEFLSTGPAPLYMEKHFNRFLHISEEYLADYIDAMCRLYVKTPYFYVWEGLAIAFNCLPASKQSLTRWYDHVD</sequence>
<comment type="catalytic activity">
    <reaction evidence="6">
        <text>RNA(n) + a ribonucleoside 5'-triphosphate = RNA(n+1) + diphosphate</text>
        <dbReference type="Rhea" id="RHEA:21248"/>
        <dbReference type="Rhea" id="RHEA-COMP:14527"/>
        <dbReference type="Rhea" id="RHEA-COMP:17342"/>
        <dbReference type="ChEBI" id="CHEBI:33019"/>
        <dbReference type="ChEBI" id="CHEBI:61557"/>
        <dbReference type="ChEBI" id="CHEBI:140395"/>
        <dbReference type="EC" id="2.7.7.48"/>
    </reaction>
</comment>